<dbReference type="Proteomes" id="UP000232638">
    <property type="component" value="Chromosome"/>
</dbReference>
<dbReference type="EMBL" id="CP020370">
    <property type="protein sequence ID" value="AUB84644.1"/>
    <property type="molecule type" value="Genomic_DNA"/>
</dbReference>
<keyword evidence="2" id="KW-1185">Reference proteome</keyword>
<reference evidence="1 2" key="1">
    <citation type="submission" date="2017-03" db="EMBL/GenBank/DDBJ databases">
        <title>Complete genome sequence of Candidatus 'Thiodictyon syntrophicum' sp. nov. strain Cad16T, a photolithoautotroph purple sulfur bacterium isolated from an alpine meromictic lake.</title>
        <authorList>
            <person name="Luedin S.M."/>
            <person name="Pothier J.F."/>
            <person name="Danza F."/>
            <person name="Storelli N."/>
            <person name="Wittwer M."/>
            <person name="Tonolla M."/>
        </authorList>
    </citation>
    <scope>NUCLEOTIDE SEQUENCE [LARGE SCALE GENOMIC DNA]</scope>
    <source>
        <strain evidence="1 2">Cad16T</strain>
    </source>
</reference>
<name>A0A2K8UGE2_9GAMM</name>
<evidence type="ECO:0000313" key="1">
    <source>
        <dbReference type="EMBL" id="AUB84644.1"/>
    </source>
</evidence>
<accession>A0A2K8UGE2</accession>
<gene>
    <name evidence="1" type="ORF">THSYN_04495</name>
</gene>
<protein>
    <submittedName>
        <fullName evidence="1">Uncharacterized protein</fullName>
    </submittedName>
</protein>
<dbReference type="KEGG" id="tsy:THSYN_04495"/>
<evidence type="ECO:0000313" key="2">
    <source>
        <dbReference type="Proteomes" id="UP000232638"/>
    </source>
</evidence>
<proteinExistence type="predicted"/>
<dbReference type="AlphaFoldDB" id="A0A2K8UGE2"/>
<sequence>MQHCARGGVGLRFANPTYALDRLIDEVGEDKSHPLASLMEIEGFLIEGYEDWHVPELAE</sequence>
<organism evidence="1 2">
    <name type="scientific">Candidatus Thiodictyon syntrophicum</name>
    <dbReference type="NCBI Taxonomy" id="1166950"/>
    <lineage>
        <taxon>Bacteria</taxon>
        <taxon>Pseudomonadati</taxon>
        <taxon>Pseudomonadota</taxon>
        <taxon>Gammaproteobacteria</taxon>
        <taxon>Chromatiales</taxon>
        <taxon>Chromatiaceae</taxon>
        <taxon>Thiodictyon</taxon>
    </lineage>
</organism>